<evidence type="ECO:0000256" key="4">
    <source>
        <dbReference type="ARBA" id="ARBA00023136"/>
    </source>
</evidence>
<sequence length="264" mass="30218">MNRRDRLRVKRTPDSTLNLGVDEMVMLQTPAPRARANKSVEPVETNRYELGARNIRGYPVYIAIAISYALFFYMAAKRPIDSMVMMNLMEEISILREESARMSRQMETMKSTKEVNYAKIEEGARIRIEDTSQLFLYGFLGFRKHKDPATVFDENVGVGECLTFKGSSCRFSVDFDKEVEICKLGIYHPVTRDTSSAVQEFEVFSQGPDGHLLVGEFKYDPDVCGFQTFEFEGRTVKSVEFVVKSNGGNKKFTCIYKLYLFGNK</sequence>
<dbReference type="Pfam" id="PF07738">
    <property type="entry name" value="Sad1_UNC"/>
    <property type="match status" value="1"/>
</dbReference>
<dbReference type="VEuPathDB" id="MicrosporidiaDB:ECU11_1590"/>
<dbReference type="VEuPathDB" id="MicrosporidiaDB:AEWQ_111590"/>
<dbReference type="SUPFAM" id="SSF49785">
    <property type="entry name" value="Galactose-binding domain-like"/>
    <property type="match status" value="1"/>
</dbReference>
<keyword evidence="4 5" id="KW-0472">Membrane</keyword>
<dbReference type="InterPro" id="IPR008979">
    <property type="entry name" value="Galactose-bd-like_sf"/>
</dbReference>
<keyword evidence="3 5" id="KW-1133">Transmembrane helix</keyword>
<evidence type="ECO:0000256" key="5">
    <source>
        <dbReference type="SAM" id="Phobius"/>
    </source>
</evidence>
<keyword evidence="2 5" id="KW-0812">Transmembrane</keyword>
<feature type="transmembrane region" description="Helical" evidence="5">
    <location>
        <begin position="58"/>
        <end position="76"/>
    </location>
</feature>
<dbReference type="Gene3D" id="2.60.120.260">
    <property type="entry name" value="Galactose-binding domain-like"/>
    <property type="match status" value="1"/>
</dbReference>
<proteinExistence type="predicted"/>
<feature type="domain" description="SUN" evidence="6">
    <location>
        <begin position="102"/>
        <end position="264"/>
    </location>
</feature>
<dbReference type="VEuPathDB" id="MicrosporidiaDB:AEWR_111590"/>
<evidence type="ECO:0000313" key="7">
    <source>
        <dbReference type="EMBL" id="AGE94941.1"/>
    </source>
</evidence>
<dbReference type="PANTHER" id="PTHR12911:SF8">
    <property type="entry name" value="KLAROID PROTEIN-RELATED"/>
    <property type="match status" value="1"/>
</dbReference>
<evidence type="ECO:0000256" key="3">
    <source>
        <dbReference type="ARBA" id="ARBA00022989"/>
    </source>
</evidence>
<dbReference type="GO" id="GO:0016020">
    <property type="term" value="C:membrane"/>
    <property type="evidence" value="ECO:0007669"/>
    <property type="project" value="UniProtKB-SubCell"/>
</dbReference>
<dbReference type="GO" id="GO:0005635">
    <property type="term" value="C:nuclear envelope"/>
    <property type="evidence" value="ECO:0007669"/>
    <property type="project" value="TreeGrafter"/>
</dbReference>
<comment type="subcellular location">
    <subcellularLocation>
        <location evidence="1">Membrane</location>
    </subcellularLocation>
</comment>
<dbReference type="InterPro" id="IPR012919">
    <property type="entry name" value="SUN_dom"/>
</dbReference>
<reference evidence="7" key="1">
    <citation type="journal article" date="2013" name="Eukaryot. Cell">
        <title>Extremely Reduced Levels of Heterozygosity in the Vertebrate Pathogen Encephalitozoon cuniculi.</title>
        <authorList>
            <person name="Selman M."/>
            <person name="Sak B."/>
            <person name="Kvac M."/>
            <person name="Farinelli L."/>
            <person name="Weiss L.M."/>
            <person name="Corradi N."/>
        </authorList>
    </citation>
    <scope>NUCLEOTIDE SEQUENCE</scope>
</reference>
<dbReference type="GO" id="GO:0043495">
    <property type="term" value="F:protein-membrane adaptor activity"/>
    <property type="evidence" value="ECO:0007669"/>
    <property type="project" value="TreeGrafter"/>
</dbReference>
<dbReference type="VEuPathDB" id="MicrosporidiaDB:AEWD_111590"/>
<dbReference type="PANTHER" id="PTHR12911">
    <property type="entry name" value="SAD1/UNC-84-LIKE PROTEIN-RELATED"/>
    <property type="match status" value="1"/>
</dbReference>
<evidence type="ECO:0000256" key="1">
    <source>
        <dbReference type="ARBA" id="ARBA00004370"/>
    </source>
</evidence>
<organism evidence="7">
    <name type="scientific">Encephalitozoon cuniculi</name>
    <name type="common">Microsporidian parasite</name>
    <dbReference type="NCBI Taxonomy" id="6035"/>
    <lineage>
        <taxon>Eukaryota</taxon>
        <taxon>Fungi</taxon>
        <taxon>Fungi incertae sedis</taxon>
        <taxon>Microsporidia</taxon>
        <taxon>Unikaryonidae</taxon>
        <taxon>Encephalitozoon</taxon>
    </lineage>
</organism>
<dbReference type="PROSITE" id="PS51469">
    <property type="entry name" value="SUN"/>
    <property type="match status" value="1"/>
</dbReference>
<name>M1KI93_ENCCN</name>
<protein>
    <submittedName>
        <fullName evidence="7">Spindle pole body associated protein</fullName>
    </submittedName>
</protein>
<dbReference type="OMA" id="SGYITIM"/>
<dbReference type="EMBL" id="KC513604">
    <property type="protein sequence ID" value="AGE94941.1"/>
    <property type="molecule type" value="Genomic_DNA"/>
</dbReference>
<evidence type="ECO:0000259" key="6">
    <source>
        <dbReference type="PROSITE" id="PS51469"/>
    </source>
</evidence>
<dbReference type="InterPro" id="IPR045119">
    <property type="entry name" value="SUN1-5"/>
</dbReference>
<gene>
    <name evidence="7" type="ORF">ECU11_1590</name>
</gene>
<accession>M1KI93</accession>
<dbReference type="AlphaFoldDB" id="M1KI93"/>
<evidence type="ECO:0000256" key="2">
    <source>
        <dbReference type="ARBA" id="ARBA00022692"/>
    </source>
</evidence>
<dbReference type="VEuPathDB" id="MicrosporidiaDB:M970_111590"/>